<dbReference type="Gene3D" id="3.60.20.10">
    <property type="entry name" value="Glutamine Phosphoribosylpyrophosphate, subunit 1, domain 1"/>
    <property type="match status" value="1"/>
</dbReference>
<dbReference type="PANTHER" id="PTHR43284">
    <property type="entry name" value="ASPARAGINE SYNTHETASE (GLUTAMINE-HYDROLYZING)"/>
    <property type="match status" value="1"/>
</dbReference>
<evidence type="ECO:0000313" key="5">
    <source>
        <dbReference type="EMBL" id="GER86730.1"/>
    </source>
</evidence>
<comment type="catalytic activity">
    <reaction evidence="4">
        <text>L-aspartate + L-glutamine + ATP + H2O = L-asparagine + L-glutamate + AMP + diphosphate + H(+)</text>
        <dbReference type="Rhea" id="RHEA:12228"/>
        <dbReference type="ChEBI" id="CHEBI:15377"/>
        <dbReference type="ChEBI" id="CHEBI:15378"/>
        <dbReference type="ChEBI" id="CHEBI:29985"/>
        <dbReference type="ChEBI" id="CHEBI:29991"/>
        <dbReference type="ChEBI" id="CHEBI:30616"/>
        <dbReference type="ChEBI" id="CHEBI:33019"/>
        <dbReference type="ChEBI" id="CHEBI:58048"/>
        <dbReference type="ChEBI" id="CHEBI:58359"/>
        <dbReference type="ChEBI" id="CHEBI:456215"/>
        <dbReference type="EC" id="6.3.5.4"/>
    </reaction>
</comment>
<keyword evidence="6" id="KW-1185">Reference proteome</keyword>
<comment type="pathway">
    <text evidence="1">Amino-acid biosynthesis; L-asparagine biosynthesis; L-asparagine from L-aspartate (L-Gln route): step 1/1.</text>
</comment>
<comment type="caution">
    <text evidence="5">The sequence shown here is derived from an EMBL/GenBank/DDBJ whole genome shotgun (WGS) entry which is preliminary data.</text>
</comment>
<keyword evidence="3" id="KW-0061">Asparagine biosynthesis</keyword>
<reference evidence="5 6" key="1">
    <citation type="submission" date="2019-10" db="EMBL/GenBank/DDBJ databases">
        <title>Dictyobacter vulcani sp. nov., within the class Ktedonobacteria, isolated from soil of volcanic Mt. Zao.</title>
        <authorList>
            <person name="Zheng Y."/>
            <person name="Wang C.M."/>
            <person name="Sakai Y."/>
            <person name="Abe K."/>
            <person name="Yokota A."/>
            <person name="Yabe S."/>
        </authorList>
    </citation>
    <scope>NUCLEOTIDE SEQUENCE [LARGE SCALE GENOMIC DNA]</scope>
    <source>
        <strain evidence="5 6">W12</strain>
    </source>
</reference>
<keyword evidence="3" id="KW-0028">Amino-acid biosynthesis</keyword>
<dbReference type="Gene3D" id="3.40.50.620">
    <property type="entry name" value="HUPs"/>
    <property type="match status" value="1"/>
</dbReference>
<sequence length="534" mass="59130">MPVLAGWLTGEQVPQEAIEQTLTAMGGVLASHGGEPASTIQPGAGLIAFSDTAYTMQQKEPAVLDWVPDRRTLVYRRPLSGLHPLYYVENWPAEGNLLFASEIKALLAVGVPRRLHIAALTALVQYGSIPAPWTAFKDIHVVPAGSILRWQHTKVVLNHASDFVLETPDSPGTNFEKLDGLLSQTTRDLLPSHEQLVALVNGDRASLLVAALASQYKQTAVPLATLGHDQPLNDRAWQNIQAVTDKYSSPLLAITGVDQPEYWQATLLGLESPCCDSRGLAIHQLLHTSSMETGARVALSALGAQTLMGLTSKRLPASMNNTTDLLAAQRQLTQPLLMQQLEEIWSPAAHQLLQSSESWEDTLHARKLQRHAQQYTDHNLGMHYLDLHINLADRLVQPFYQLALQEQMIIRSPYLQPAVMETLISLAQPLAQDLNYRKSMVKMIKRHIPRLSNVPAALPLLLPTPSLQISRHKENELLQQVLSPAAIQKLDLFNFTNIQALQPRAAGDWITDQALIFVFTTQLFCVLFGIEEWA</sequence>
<dbReference type="EMBL" id="BKZW01000001">
    <property type="protein sequence ID" value="GER86730.1"/>
    <property type="molecule type" value="Genomic_DNA"/>
</dbReference>
<dbReference type="InterPro" id="IPR051786">
    <property type="entry name" value="ASN_synthetase/amidase"/>
</dbReference>
<protein>
    <recommendedName>
        <fullName evidence="2">asparagine synthase (glutamine-hydrolyzing)</fullName>
        <ecNumber evidence="2">6.3.5.4</ecNumber>
    </recommendedName>
</protein>
<dbReference type="InterPro" id="IPR029055">
    <property type="entry name" value="Ntn_hydrolases_N"/>
</dbReference>
<gene>
    <name evidence="5" type="ORF">KDW_08920</name>
</gene>
<dbReference type="SUPFAM" id="SSF56235">
    <property type="entry name" value="N-terminal nucleophile aminohydrolases (Ntn hydrolases)"/>
    <property type="match status" value="1"/>
</dbReference>
<dbReference type="PANTHER" id="PTHR43284:SF1">
    <property type="entry name" value="ASPARAGINE SYNTHETASE"/>
    <property type="match status" value="1"/>
</dbReference>
<accession>A0A5J4KK40</accession>
<dbReference type="RefSeq" id="WP_151754817.1">
    <property type="nucleotide sequence ID" value="NZ_BKZW01000001.1"/>
</dbReference>
<dbReference type="InterPro" id="IPR014729">
    <property type="entry name" value="Rossmann-like_a/b/a_fold"/>
</dbReference>
<evidence type="ECO:0000256" key="4">
    <source>
        <dbReference type="ARBA" id="ARBA00048741"/>
    </source>
</evidence>
<evidence type="ECO:0000256" key="3">
    <source>
        <dbReference type="ARBA" id="ARBA00022888"/>
    </source>
</evidence>
<organism evidence="5 6">
    <name type="scientific">Dictyobacter vulcani</name>
    <dbReference type="NCBI Taxonomy" id="2607529"/>
    <lineage>
        <taxon>Bacteria</taxon>
        <taxon>Bacillati</taxon>
        <taxon>Chloroflexota</taxon>
        <taxon>Ktedonobacteria</taxon>
        <taxon>Ktedonobacterales</taxon>
        <taxon>Dictyobacteraceae</taxon>
        <taxon>Dictyobacter</taxon>
    </lineage>
</organism>
<dbReference type="Proteomes" id="UP000326912">
    <property type="component" value="Unassembled WGS sequence"/>
</dbReference>
<dbReference type="GO" id="GO:0004066">
    <property type="term" value="F:asparagine synthase (glutamine-hydrolyzing) activity"/>
    <property type="evidence" value="ECO:0007669"/>
    <property type="project" value="UniProtKB-EC"/>
</dbReference>
<dbReference type="GO" id="GO:0006529">
    <property type="term" value="P:asparagine biosynthetic process"/>
    <property type="evidence" value="ECO:0007669"/>
    <property type="project" value="UniProtKB-KW"/>
</dbReference>
<evidence type="ECO:0000313" key="6">
    <source>
        <dbReference type="Proteomes" id="UP000326912"/>
    </source>
</evidence>
<dbReference type="EC" id="6.3.5.4" evidence="2"/>
<dbReference type="AlphaFoldDB" id="A0A5J4KK40"/>
<evidence type="ECO:0000256" key="2">
    <source>
        <dbReference type="ARBA" id="ARBA00012737"/>
    </source>
</evidence>
<dbReference type="SUPFAM" id="SSF52402">
    <property type="entry name" value="Adenine nucleotide alpha hydrolases-like"/>
    <property type="match status" value="1"/>
</dbReference>
<proteinExistence type="predicted"/>
<evidence type="ECO:0000256" key="1">
    <source>
        <dbReference type="ARBA" id="ARBA00005187"/>
    </source>
</evidence>
<name>A0A5J4KK40_9CHLR</name>